<organism evidence="3 4">
    <name type="scientific">Bogoriella caseilytica</name>
    <dbReference type="NCBI Taxonomy" id="56055"/>
    <lineage>
        <taxon>Bacteria</taxon>
        <taxon>Bacillati</taxon>
        <taxon>Actinomycetota</taxon>
        <taxon>Actinomycetes</taxon>
        <taxon>Micrococcales</taxon>
        <taxon>Bogoriellaceae</taxon>
        <taxon>Bogoriella</taxon>
    </lineage>
</organism>
<name>A0A3N2BGI8_9MICO</name>
<dbReference type="Proteomes" id="UP000280668">
    <property type="component" value="Unassembled WGS sequence"/>
</dbReference>
<sequence>MTADRNSEAMARLRAAAPATGDVDLAALRARVEARRAEGGARSVAGHGAEQPVDELAARRRRGMTGSGWAAAAAAAVIFGGGGLLLGSGGLGEGAFDAAPAGDAGEDFDTAVQEDAEPEAEVFAEPDENGDEAADDTAGSDDAADEEDVPAPMQDEVESGTEVLFLASELSAGPSTAAAWQLQVDDADAGSAELLDLGEVELISPEDAVEMLNDPSMGARIDPVPPGPPGTQAPGGILTIADAELTWQTYENADGSLLLVPAYALTDSQEQIWNVLAVAELSDIE</sequence>
<accession>A0A3N2BGI8</accession>
<feature type="transmembrane region" description="Helical" evidence="2">
    <location>
        <begin position="69"/>
        <end position="91"/>
    </location>
</feature>
<dbReference type="RefSeq" id="WP_123304504.1">
    <property type="nucleotide sequence ID" value="NZ_RKHK01000001.1"/>
</dbReference>
<keyword evidence="2" id="KW-0472">Membrane</keyword>
<protein>
    <submittedName>
        <fullName evidence="3">Uncharacterized protein</fullName>
    </submittedName>
</protein>
<evidence type="ECO:0000256" key="1">
    <source>
        <dbReference type="SAM" id="MobiDB-lite"/>
    </source>
</evidence>
<dbReference type="OrthoDB" id="3268840at2"/>
<evidence type="ECO:0000313" key="3">
    <source>
        <dbReference type="EMBL" id="ROR74184.1"/>
    </source>
</evidence>
<dbReference type="EMBL" id="RKHK01000001">
    <property type="protein sequence ID" value="ROR74184.1"/>
    <property type="molecule type" value="Genomic_DNA"/>
</dbReference>
<feature type="region of interest" description="Disordered" evidence="1">
    <location>
        <begin position="112"/>
        <end position="157"/>
    </location>
</feature>
<reference evidence="3 4" key="1">
    <citation type="submission" date="2018-11" db="EMBL/GenBank/DDBJ databases">
        <title>Sequencing the genomes of 1000 actinobacteria strains.</title>
        <authorList>
            <person name="Klenk H.-P."/>
        </authorList>
    </citation>
    <scope>NUCLEOTIDE SEQUENCE [LARGE SCALE GENOMIC DNA]</scope>
    <source>
        <strain evidence="3 4">DSM 11294</strain>
    </source>
</reference>
<comment type="caution">
    <text evidence="3">The sequence shown here is derived from an EMBL/GenBank/DDBJ whole genome shotgun (WGS) entry which is preliminary data.</text>
</comment>
<dbReference type="AlphaFoldDB" id="A0A3N2BGI8"/>
<gene>
    <name evidence="3" type="ORF">EDD31_2585</name>
</gene>
<evidence type="ECO:0000313" key="4">
    <source>
        <dbReference type="Proteomes" id="UP000280668"/>
    </source>
</evidence>
<keyword evidence="4" id="KW-1185">Reference proteome</keyword>
<keyword evidence="2" id="KW-1133">Transmembrane helix</keyword>
<keyword evidence="2" id="KW-0812">Transmembrane</keyword>
<evidence type="ECO:0000256" key="2">
    <source>
        <dbReference type="SAM" id="Phobius"/>
    </source>
</evidence>
<proteinExistence type="predicted"/>